<keyword evidence="3" id="KW-0285">Flavoprotein</keyword>
<comment type="caution">
    <text evidence="5">The sequence shown here is derived from an EMBL/GenBank/DDBJ whole genome shotgun (WGS) entry which is preliminary data.</text>
</comment>
<dbReference type="InterPro" id="IPR009100">
    <property type="entry name" value="AcylCoA_DH/oxidase_NM_dom_sf"/>
</dbReference>
<dbReference type="InterPro" id="IPR046373">
    <property type="entry name" value="Acyl-CoA_Oxase/DH_mid-dom_sf"/>
</dbReference>
<proteinExistence type="predicted"/>
<evidence type="ECO:0000313" key="5">
    <source>
        <dbReference type="EMBL" id="KAL3268861.1"/>
    </source>
</evidence>
<evidence type="ECO:0000256" key="4">
    <source>
        <dbReference type="ARBA" id="ARBA00022827"/>
    </source>
</evidence>
<dbReference type="FunFam" id="2.40.110.10:FF:000005">
    <property type="entry name" value="Acyl-coenzyme A oxidase"/>
    <property type="match status" value="1"/>
</dbReference>
<protein>
    <recommendedName>
        <fullName evidence="7">Acyl-CoA oxidase</fullName>
    </recommendedName>
</protein>
<name>A0ABD2MQZ3_9CUCU</name>
<evidence type="ECO:0000256" key="3">
    <source>
        <dbReference type="ARBA" id="ARBA00022630"/>
    </source>
</evidence>
<evidence type="ECO:0000256" key="2">
    <source>
        <dbReference type="ARBA" id="ARBA00005189"/>
    </source>
</evidence>
<sequence>MSLESLKDFKPGPLEFYRKKASFNWKKLKTVLDTPELVNYKDEIVEALEKFPEFERNFYTETLDEKRRICARQNHIVKTLPLLSTENLLPNMKKFALCNSLLTLISPDALIKYTASVQLFVNAIISLGTKRHRHFIEESNDGKIHGAFCLTEVGHGTNTKRLETTATYDVETKEFIIDSPTFTAAKCWSGGLGQTASVVVVMAQLIVNGERKGIHGFVAPIRDPKTLIPYPGVIVGDLGEKIGLNGVDNG</sequence>
<gene>
    <name evidence="5" type="ORF">HHI36_007950</name>
</gene>
<dbReference type="PANTHER" id="PTHR10909">
    <property type="entry name" value="ELECTRON TRANSPORT OXIDOREDUCTASE"/>
    <property type="match status" value="1"/>
</dbReference>
<comment type="pathway">
    <text evidence="2">Lipid metabolism.</text>
</comment>
<dbReference type="AlphaFoldDB" id="A0ABD2MQZ3"/>
<keyword evidence="4" id="KW-0274">FAD</keyword>
<comment type="cofactor">
    <cofactor evidence="1">
        <name>FAD</name>
        <dbReference type="ChEBI" id="CHEBI:57692"/>
    </cofactor>
</comment>
<dbReference type="Proteomes" id="UP001516400">
    <property type="component" value="Unassembled WGS sequence"/>
</dbReference>
<dbReference type="SUPFAM" id="SSF56645">
    <property type="entry name" value="Acyl-CoA dehydrogenase NM domain-like"/>
    <property type="match status" value="1"/>
</dbReference>
<dbReference type="Gene3D" id="2.40.110.10">
    <property type="entry name" value="Butyryl-CoA Dehydrogenase, subunit A, domain 2"/>
    <property type="match status" value="1"/>
</dbReference>
<accession>A0ABD2MQZ3</accession>
<organism evidence="5 6">
    <name type="scientific">Cryptolaemus montrouzieri</name>
    <dbReference type="NCBI Taxonomy" id="559131"/>
    <lineage>
        <taxon>Eukaryota</taxon>
        <taxon>Metazoa</taxon>
        <taxon>Ecdysozoa</taxon>
        <taxon>Arthropoda</taxon>
        <taxon>Hexapoda</taxon>
        <taxon>Insecta</taxon>
        <taxon>Pterygota</taxon>
        <taxon>Neoptera</taxon>
        <taxon>Endopterygota</taxon>
        <taxon>Coleoptera</taxon>
        <taxon>Polyphaga</taxon>
        <taxon>Cucujiformia</taxon>
        <taxon>Coccinelloidea</taxon>
        <taxon>Coccinellidae</taxon>
        <taxon>Scymninae</taxon>
        <taxon>Scymnini</taxon>
        <taxon>Cryptolaemus</taxon>
    </lineage>
</organism>
<dbReference type="EMBL" id="JABFTP020000021">
    <property type="protein sequence ID" value="KAL3268861.1"/>
    <property type="molecule type" value="Genomic_DNA"/>
</dbReference>
<keyword evidence="6" id="KW-1185">Reference proteome</keyword>
<reference evidence="5 6" key="1">
    <citation type="journal article" date="2021" name="BMC Biol.">
        <title>Horizontally acquired antibacterial genes associated with adaptive radiation of ladybird beetles.</title>
        <authorList>
            <person name="Li H.S."/>
            <person name="Tang X.F."/>
            <person name="Huang Y.H."/>
            <person name="Xu Z.Y."/>
            <person name="Chen M.L."/>
            <person name="Du X.Y."/>
            <person name="Qiu B.Y."/>
            <person name="Chen P.T."/>
            <person name="Zhang W."/>
            <person name="Slipinski A."/>
            <person name="Escalona H.E."/>
            <person name="Waterhouse R.M."/>
            <person name="Zwick A."/>
            <person name="Pang H."/>
        </authorList>
    </citation>
    <scope>NUCLEOTIDE SEQUENCE [LARGE SCALE GENOMIC DNA]</scope>
    <source>
        <strain evidence="5">SYSU2018</strain>
    </source>
</reference>
<evidence type="ECO:0000313" key="6">
    <source>
        <dbReference type="Proteomes" id="UP001516400"/>
    </source>
</evidence>
<evidence type="ECO:0000256" key="1">
    <source>
        <dbReference type="ARBA" id="ARBA00001974"/>
    </source>
</evidence>
<dbReference type="InterPro" id="IPR012258">
    <property type="entry name" value="Acyl-CoA_oxidase"/>
</dbReference>
<evidence type="ECO:0008006" key="7">
    <source>
        <dbReference type="Google" id="ProtNLM"/>
    </source>
</evidence>
<dbReference type="PANTHER" id="PTHR10909:SF390">
    <property type="entry name" value="PEROXISOMAL ACYL-COENZYME A OXIDASE 3"/>
    <property type="match status" value="1"/>
</dbReference>